<dbReference type="Gene3D" id="2.130.10.10">
    <property type="entry name" value="YVTN repeat-like/Quinoprotein amine dehydrogenase"/>
    <property type="match status" value="1"/>
</dbReference>
<comment type="subcellular location">
    <subcellularLocation>
        <location evidence="1">Cytoplasm</location>
    </subcellularLocation>
</comment>
<dbReference type="PROSITE" id="PS51396">
    <property type="entry name" value="PUL"/>
    <property type="match status" value="1"/>
</dbReference>
<dbReference type="PROSITE" id="PS50082">
    <property type="entry name" value="WD_REPEATS_2"/>
    <property type="match status" value="4"/>
</dbReference>
<dbReference type="InterPro" id="IPR036322">
    <property type="entry name" value="WD40_repeat_dom_sf"/>
</dbReference>
<dbReference type="CDD" id="cd00200">
    <property type="entry name" value="WD40"/>
    <property type="match status" value="1"/>
</dbReference>
<dbReference type="Gene3D" id="1.25.10.10">
    <property type="entry name" value="Leucine-rich Repeat Variant"/>
    <property type="match status" value="1"/>
</dbReference>
<dbReference type="GO" id="GO:0010992">
    <property type="term" value="P:ubiquitin recycling"/>
    <property type="evidence" value="ECO:0007669"/>
    <property type="project" value="TreeGrafter"/>
</dbReference>
<keyword evidence="3 5" id="KW-0853">WD repeat</keyword>
<dbReference type="InterPro" id="IPR015943">
    <property type="entry name" value="WD40/YVTN_repeat-like_dom_sf"/>
</dbReference>
<evidence type="ECO:0000313" key="9">
    <source>
        <dbReference type="EMBL" id="EGG22116.1"/>
    </source>
</evidence>
<dbReference type="Pfam" id="PF00400">
    <property type="entry name" value="WD40"/>
    <property type="match status" value="7"/>
</dbReference>
<dbReference type="Gene3D" id="3.10.20.870">
    <property type="entry name" value="PFU (PLAA family ubiquitin binding), C-terminal domain"/>
    <property type="match status" value="1"/>
</dbReference>
<organism evidence="9 10">
    <name type="scientific">Cavenderia fasciculata</name>
    <name type="common">Slime mold</name>
    <name type="synonym">Dictyostelium fasciculatum</name>
    <dbReference type="NCBI Taxonomy" id="261658"/>
    <lineage>
        <taxon>Eukaryota</taxon>
        <taxon>Amoebozoa</taxon>
        <taxon>Evosea</taxon>
        <taxon>Eumycetozoa</taxon>
        <taxon>Dictyostelia</taxon>
        <taxon>Acytosteliales</taxon>
        <taxon>Cavenderiaceae</taxon>
        <taxon>Cavenderia</taxon>
    </lineage>
</organism>
<dbReference type="InterPro" id="IPR020472">
    <property type="entry name" value="WD40_PAC1"/>
</dbReference>
<keyword evidence="10" id="KW-1185">Reference proteome</keyword>
<dbReference type="GeneID" id="14873705"/>
<dbReference type="OMA" id="DKCIYYW"/>
<dbReference type="PRINTS" id="PR00320">
    <property type="entry name" value="GPROTEINBRPT"/>
</dbReference>
<evidence type="ECO:0000256" key="5">
    <source>
        <dbReference type="PROSITE-ProRule" id="PRU00221"/>
    </source>
</evidence>
<feature type="region of interest" description="Disordered" evidence="6">
    <location>
        <begin position="494"/>
        <end position="535"/>
    </location>
</feature>
<evidence type="ECO:0000256" key="3">
    <source>
        <dbReference type="ARBA" id="ARBA00022574"/>
    </source>
</evidence>
<feature type="domain" description="PFU" evidence="7">
    <location>
        <begin position="411"/>
        <end position="496"/>
    </location>
</feature>
<dbReference type="InterPro" id="IPR015155">
    <property type="entry name" value="PFU"/>
</dbReference>
<dbReference type="PROSITE" id="PS50294">
    <property type="entry name" value="WD_REPEATS_REGION"/>
    <property type="match status" value="3"/>
</dbReference>
<evidence type="ECO:0000259" key="8">
    <source>
        <dbReference type="PROSITE" id="PS51396"/>
    </source>
</evidence>
<dbReference type="Pfam" id="PF09070">
    <property type="entry name" value="PFU"/>
    <property type="match status" value="1"/>
</dbReference>
<keyword evidence="4" id="KW-0677">Repeat</keyword>
<dbReference type="InterPro" id="IPR001680">
    <property type="entry name" value="WD40_rpt"/>
</dbReference>
<dbReference type="PANTHER" id="PTHR19849">
    <property type="entry name" value="PHOSPHOLIPASE A-2-ACTIVATING PROTEIN"/>
    <property type="match status" value="1"/>
</dbReference>
<feature type="compositionally biased region" description="Low complexity" evidence="6">
    <location>
        <begin position="512"/>
        <end position="531"/>
    </location>
</feature>
<dbReference type="GO" id="GO:0005634">
    <property type="term" value="C:nucleus"/>
    <property type="evidence" value="ECO:0007669"/>
    <property type="project" value="TreeGrafter"/>
</dbReference>
<dbReference type="STRING" id="1054147.F4PRC2"/>
<evidence type="ECO:0000256" key="6">
    <source>
        <dbReference type="SAM" id="MobiDB-lite"/>
    </source>
</evidence>
<feature type="repeat" description="WD" evidence="5">
    <location>
        <begin position="275"/>
        <end position="305"/>
    </location>
</feature>
<dbReference type="Pfam" id="PF08324">
    <property type="entry name" value="PUL"/>
    <property type="match status" value="1"/>
</dbReference>
<dbReference type="GO" id="GO:0043161">
    <property type="term" value="P:proteasome-mediated ubiquitin-dependent protein catabolic process"/>
    <property type="evidence" value="ECO:0007669"/>
    <property type="project" value="TreeGrafter"/>
</dbReference>
<feature type="repeat" description="WD" evidence="5">
    <location>
        <begin position="149"/>
        <end position="180"/>
    </location>
</feature>
<feature type="repeat" description="WD" evidence="5">
    <location>
        <begin position="47"/>
        <end position="79"/>
    </location>
</feature>
<gene>
    <name evidence="9" type="ORF">DFA_02006</name>
</gene>
<dbReference type="KEGG" id="dfa:DFA_02006"/>
<evidence type="ECO:0000313" key="10">
    <source>
        <dbReference type="Proteomes" id="UP000007797"/>
    </source>
</evidence>
<dbReference type="PROSITE" id="PS00678">
    <property type="entry name" value="WD_REPEATS_1"/>
    <property type="match status" value="1"/>
</dbReference>
<dbReference type="PROSITE" id="PS51394">
    <property type="entry name" value="PFU"/>
    <property type="match status" value="1"/>
</dbReference>
<keyword evidence="2" id="KW-0963">Cytoplasm</keyword>
<feature type="domain" description="PUL" evidence="8">
    <location>
        <begin position="539"/>
        <end position="823"/>
    </location>
</feature>
<dbReference type="Proteomes" id="UP000007797">
    <property type="component" value="Unassembled WGS sequence"/>
</dbReference>
<dbReference type="EMBL" id="GL883010">
    <property type="protein sequence ID" value="EGG22116.1"/>
    <property type="molecule type" value="Genomic_DNA"/>
</dbReference>
<dbReference type="InterPro" id="IPR013535">
    <property type="entry name" value="PUL_dom"/>
</dbReference>
<dbReference type="OrthoDB" id="10265988at2759"/>
<name>F4PRC2_CACFS</name>
<evidence type="ECO:0000256" key="1">
    <source>
        <dbReference type="ARBA" id="ARBA00004496"/>
    </source>
</evidence>
<dbReference type="RefSeq" id="XP_004359967.1">
    <property type="nucleotide sequence ID" value="XM_004359910.1"/>
</dbReference>
<evidence type="ECO:0008006" key="11">
    <source>
        <dbReference type="Google" id="ProtNLM"/>
    </source>
</evidence>
<proteinExistence type="predicted"/>
<feature type="region of interest" description="Disordered" evidence="6">
    <location>
        <begin position="1"/>
        <end position="35"/>
    </location>
</feature>
<sequence>MSDNNNNNNNNNSNNVTTTAGTNPSSSSSSTSTTTKSIINYKLSKELRGHSKDVRSVCVLYDGRIVTGSRDFTVRVWDVYSPIGEMPSMALYAHSHFVGALTALKPNNVHQRLFASGGNDKVIYVWDKNAIPRDPKDQQDASKSPILTLIGHTDSISTLSQTNDGLIISGSWDNTIKLWSDNAECIQTLTKHERAVWSVLGLPNGDIVSASADKSIIIWRKSATTSKYELFKTLNKHKDCVRGLALVPELQMFISCSNDGLLAVWTFEGDLVQEFSGHQSFVYAVGYVPSVGFVSCSEDRSLRIWADGECVQNIAHPSGIWSLAVSINGDIVTACSDGVARVWTRNESRYADPQTIELYHQQLAQQQIQSDNIGDIKMSDLKEKSSLSSQPGRKDGETRVIREDGKAMAYQWSATDNDWIKIGEVVDSNKSNAAPKNKTVFEGKEYDYLGYNLGENPYEVAQQFMWKNQLDQRFLDDIAGFLIQNTDQSMTIGHDPINADPLTGGNRYVPGSAPNSNNFGPAPPSSSSGAPEDLIQPNQYIPQGSYVYFEQANNVEVLLTKLREFNPQQQQDNLKLDEDEINQVKSIFATIKETSRYHASSFSDNQYRIISKLLKWSNQNGQLIPILDLLRTMVMHPSAAKKFDSMIQNNQLNLFENLMNHSIEISKLPFSLPNLTSQGLIIKILVNLIRFDMRKLVLSKIHQIANHFNQIYQSLAQSDKPFSTTFSTLLLDLTVLAVNNKDSIDNKINLFILTLIEQTITRELGSDGDVMLRLVCALGTMLFVHRSLKDSWECDRSIIISIIAGNQNKKVTENLELISALLK</sequence>
<dbReference type="GO" id="GO:0005737">
    <property type="term" value="C:cytoplasm"/>
    <property type="evidence" value="ECO:0007669"/>
    <property type="project" value="UniProtKB-SubCell"/>
</dbReference>
<dbReference type="InterPro" id="IPR038122">
    <property type="entry name" value="PFU_sf"/>
</dbReference>
<reference evidence="10" key="1">
    <citation type="journal article" date="2011" name="Genome Res.">
        <title>Phylogeny-wide analysis of social amoeba genomes highlights ancient origins for complex intercellular communication.</title>
        <authorList>
            <person name="Heidel A.J."/>
            <person name="Lawal H.M."/>
            <person name="Felder M."/>
            <person name="Schilde C."/>
            <person name="Helps N.R."/>
            <person name="Tunggal B."/>
            <person name="Rivero F."/>
            <person name="John U."/>
            <person name="Schleicher M."/>
            <person name="Eichinger L."/>
            <person name="Platzer M."/>
            <person name="Noegel A.A."/>
            <person name="Schaap P."/>
            <person name="Gloeckner G."/>
        </authorList>
    </citation>
    <scope>NUCLEOTIDE SEQUENCE [LARGE SCALE GENOMIC DNA]</scope>
    <source>
        <strain evidence="10">SH3</strain>
    </source>
</reference>
<dbReference type="InterPro" id="IPR019775">
    <property type="entry name" value="WD40_repeat_CS"/>
</dbReference>
<evidence type="ECO:0000256" key="4">
    <source>
        <dbReference type="ARBA" id="ARBA00022737"/>
    </source>
</evidence>
<dbReference type="SMART" id="SM00320">
    <property type="entry name" value="WD40"/>
    <property type="match status" value="7"/>
</dbReference>
<dbReference type="AlphaFoldDB" id="F4PRC2"/>
<feature type="repeat" description="WD" evidence="5">
    <location>
        <begin position="234"/>
        <end position="265"/>
    </location>
</feature>
<accession>F4PRC2</accession>
<dbReference type="SUPFAM" id="SSF50978">
    <property type="entry name" value="WD40 repeat-like"/>
    <property type="match status" value="1"/>
</dbReference>
<evidence type="ECO:0000256" key="2">
    <source>
        <dbReference type="ARBA" id="ARBA00022490"/>
    </source>
</evidence>
<dbReference type="GO" id="GO:0043130">
    <property type="term" value="F:ubiquitin binding"/>
    <property type="evidence" value="ECO:0007669"/>
    <property type="project" value="TreeGrafter"/>
</dbReference>
<dbReference type="PANTHER" id="PTHR19849:SF0">
    <property type="entry name" value="PHOSPHOLIPASE A-2-ACTIVATING PROTEIN"/>
    <property type="match status" value="1"/>
</dbReference>
<evidence type="ECO:0000259" key="7">
    <source>
        <dbReference type="PROSITE" id="PS51394"/>
    </source>
</evidence>
<protein>
    <recommendedName>
        <fullName evidence="11">Phospholipase A-2-activating protein</fullName>
    </recommendedName>
</protein>
<dbReference type="InterPro" id="IPR011989">
    <property type="entry name" value="ARM-like"/>
</dbReference>